<evidence type="ECO:0000256" key="2">
    <source>
        <dbReference type="SAM" id="SignalP"/>
    </source>
</evidence>
<accession>A0A1H3HJR0</accession>
<sequence length="573" mass="62763">MMKHWKRLCLATVLSGAVSLPMPVLANSFSGAYLAARQAQYVNDYETAARYFTIALTRDPSNLEIMDELILAQVALGEFERAGIVARKLEADGHKSQIGQMALAALEGAAGDYAALIKRADEGRLMGELVDGLLKAWALVGKGDMTSALAEFGKIADGNGTRAFGLYHKALALAHVGDLEGADALFGSSQPGTIMQTRRGVLAHVQILSQLGRTSDAAEMLKARFGETQDPEIVQMRTRLEAGETLQFDLITSPQDGLAEVNFTIAGALAAEPRGTDTLLFARVAQHLRPEMVDASLLLAQLLEDQGQLDAAVAAYRSVPSDHPAFHVAEMGRAEALRAADKMDAALEVMEKLSVSHANLPVVHSAMGDLLRGADRFEDAEKAYDRSLALWEGRENTDWRTLYTRGIVHERLDNWDKAEADFRAALAISPGEPNVLNYLGYSLVEQHRKLDEALEMIEQAVAARPQSGYIIDSLGWALFRLGRYEEAVPHMERAAELMSIDPVINDHLGDVYWAVGRKLEAEFQWKRALSFIEYGEVSQDADPDRIRRKLDVGLDQVLADEGAKPLELVNDDS</sequence>
<keyword evidence="4" id="KW-1185">Reference proteome</keyword>
<organism evidence="3 4">
    <name type="scientific">Lentibacter algarum</name>
    <dbReference type="NCBI Taxonomy" id="576131"/>
    <lineage>
        <taxon>Bacteria</taxon>
        <taxon>Pseudomonadati</taxon>
        <taxon>Pseudomonadota</taxon>
        <taxon>Alphaproteobacteria</taxon>
        <taxon>Rhodobacterales</taxon>
        <taxon>Roseobacteraceae</taxon>
        <taxon>Lentibacter</taxon>
    </lineage>
</organism>
<evidence type="ECO:0000313" key="4">
    <source>
        <dbReference type="Proteomes" id="UP000199026"/>
    </source>
</evidence>
<dbReference type="PANTHER" id="PTHR12558">
    <property type="entry name" value="CELL DIVISION CYCLE 16,23,27"/>
    <property type="match status" value="1"/>
</dbReference>
<dbReference type="InterPro" id="IPR019734">
    <property type="entry name" value="TPR_rpt"/>
</dbReference>
<dbReference type="Proteomes" id="UP000199026">
    <property type="component" value="Unassembled WGS sequence"/>
</dbReference>
<keyword evidence="2" id="KW-0732">Signal</keyword>
<dbReference type="PROSITE" id="PS50005">
    <property type="entry name" value="TPR"/>
    <property type="match status" value="1"/>
</dbReference>
<keyword evidence="1" id="KW-0802">TPR repeat</keyword>
<feature type="signal peptide" evidence="2">
    <location>
        <begin position="1"/>
        <end position="26"/>
    </location>
</feature>
<protein>
    <submittedName>
        <fullName evidence="3">Flp pilus assembly protein TadD, contains TPR repeats</fullName>
    </submittedName>
</protein>
<proteinExistence type="predicted"/>
<dbReference type="Pfam" id="PF13424">
    <property type="entry name" value="TPR_12"/>
    <property type="match status" value="1"/>
</dbReference>
<dbReference type="STRING" id="576131.SAMN05444486_101477"/>
<gene>
    <name evidence="3" type="ORF">SAMN05444486_101477</name>
</gene>
<dbReference type="EMBL" id="FNPR01000001">
    <property type="protein sequence ID" value="SDY15600.1"/>
    <property type="molecule type" value="Genomic_DNA"/>
</dbReference>
<evidence type="ECO:0000256" key="1">
    <source>
        <dbReference type="PROSITE-ProRule" id="PRU00339"/>
    </source>
</evidence>
<evidence type="ECO:0000313" key="3">
    <source>
        <dbReference type="EMBL" id="SDY15600.1"/>
    </source>
</evidence>
<dbReference type="SMART" id="SM00028">
    <property type="entry name" value="TPR"/>
    <property type="match status" value="6"/>
</dbReference>
<dbReference type="PANTHER" id="PTHR12558:SF13">
    <property type="entry name" value="CELL DIVISION CYCLE PROTEIN 27 HOMOLOG"/>
    <property type="match status" value="1"/>
</dbReference>
<dbReference type="Pfam" id="PF13432">
    <property type="entry name" value="TPR_16"/>
    <property type="match status" value="3"/>
</dbReference>
<feature type="chain" id="PRO_5011547165" evidence="2">
    <location>
        <begin position="27"/>
        <end position="573"/>
    </location>
</feature>
<name>A0A1H3HJR0_9RHOB</name>
<reference evidence="3 4" key="1">
    <citation type="submission" date="2016-10" db="EMBL/GenBank/DDBJ databases">
        <authorList>
            <person name="de Groot N.N."/>
        </authorList>
    </citation>
    <scope>NUCLEOTIDE SEQUENCE [LARGE SCALE GENOMIC DNA]</scope>
    <source>
        <strain evidence="3 4">DSM 24677</strain>
    </source>
</reference>
<dbReference type="RefSeq" id="WP_245724339.1">
    <property type="nucleotide sequence ID" value="NZ_CANMFH010000008.1"/>
</dbReference>
<dbReference type="InterPro" id="IPR011990">
    <property type="entry name" value="TPR-like_helical_dom_sf"/>
</dbReference>
<dbReference type="SUPFAM" id="SSF48452">
    <property type="entry name" value="TPR-like"/>
    <property type="match status" value="2"/>
</dbReference>
<feature type="repeat" description="TPR" evidence="1">
    <location>
        <begin position="399"/>
        <end position="432"/>
    </location>
</feature>
<dbReference type="GeneID" id="78123282"/>
<dbReference type="AlphaFoldDB" id="A0A1H3HJR0"/>
<dbReference type="Gene3D" id="1.25.40.10">
    <property type="entry name" value="Tetratricopeptide repeat domain"/>
    <property type="match status" value="3"/>
</dbReference>